<dbReference type="NCBIfam" id="TIGR04239">
    <property type="entry name" value="rhombo_GlpG"/>
    <property type="match status" value="1"/>
</dbReference>
<dbReference type="GO" id="GO:0016020">
    <property type="term" value="C:membrane"/>
    <property type="evidence" value="ECO:0007669"/>
    <property type="project" value="UniProtKB-SubCell"/>
</dbReference>
<keyword evidence="10" id="KW-0378">Hydrolase</keyword>
<dbReference type="PANTHER" id="PTHR43066">
    <property type="entry name" value="RHOMBOID-RELATED PROTEIN"/>
    <property type="match status" value="1"/>
</dbReference>
<dbReference type="OrthoDB" id="9778341at2"/>
<keyword evidence="5 7" id="KW-1133">Transmembrane helix</keyword>
<evidence type="ECO:0000256" key="7">
    <source>
        <dbReference type="SAM" id="Phobius"/>
    </source>
</evidence>
<feature type="transmembrane region" description="Helical" evidence="7">
    <location>
        <begin position="175"/>
        <end position="194"/>
    </location>
</feature>
<evidence type="ECO:0000256" key="2">
    <source>
        <dbReference type="ARBA" id="ARBA00022475"/>
    </source>
</evidence>
<reference evidence="10 11" key="1">
    <citation type="submission" date="2016-05" db="EMBL/GenBank/DDBJ databases">
        <title>Genomic Taxonomy of the Vibrionaceae.</title>
        <authorList>
            <person name="Gomez-Gil B."/>
            <person name="Enciso-Ibarra J."/>
        </authorList>
    </citation>
    <scope>NUCLEOTIDE SEQUENCE [LARGE SCALE GENOMIC DNA]</scope>
    <source>
        <strain evidence="10 11">CAIM 1920</strain>
    </source>
</reference>
<evidence type="ECO:0000256" key="1">
    <source>
        <dbReference type="ARBA" id="ARBA00004141"/>
    </source>
</evidence>
<keyword evidence="4 7" id="KW-0812">Transmembrane</keyword>
<evidence type="ECO:0000256" key="3">
    <source>
        <dbReference type="ARBA" id="ARBA00022519"/>
    </source>
</evidence>
<sequence length="274" mass="30702">MFRLGAISNHRMAQAFVDYMDTLGVELKLSPEGEGQLAIWLVEDQHKSLAEAEFQQFLENPNRDKYLESSWKVAESRTASFNYSAPGILSLVKEQAGLITLSVMVICIAVFSVSWLGFIGPVFSILHFPADVSESWQVWRWFSHGIIHFSTLHLVFNLVWWWVLGGRIEQRLGKWSLLQIFFVSAAFSGLAQYLAEGPNFGGLSGVVYALLGYVWMMGYFAPHKGVSIEKAHIGFMLVWLVIGFYEPMGMKIANIAHLAGLASGCVMGWLASRK</sequence>
<keyword evidence="11" id="KW-1185">Reference proteome</keyword>
<dbReference type="Gene3D" id="1.20.1540.10">
    <property type="entry name" value="Rhomboid-like"/>
    <property type="match status" value="1"/>
</dbReference>
<keyword evidence="6 7" id="KW-0472">Membrane</keyword>
<evidence type="ECO:0000259" key="8">
    <source>
        <dbReference type="Pfam" id="PF01694"/>
    </source>
</evidence>
<proteinExistence type="predicted"/>
<evidence type="ECO:0000256" key="4">
    <source>
        <dbReference type="ARBA" id="ARBA00022692"/>
    </source>
</evidence>
<dbReference type="InterPro" id="IPR038236">
    <property type="entry name" value="GlpG_N_sf"/>
</dbReference>
<protein>
    <submittedName>
        <fullName evidence="10">Rhomboid family intramembrane serine protease GlpG</fullName>
    </submittedName>
</protein>
<gene>
    <name evidence="10" type="ORF">A8L45_10670</name>
</gene>
<evidence type="ECO:0000256" key="6">
    <source>
        <dbReference type="ARBA" id="ARBA00023136"/>
    </source>
</evidence>
<dbReference type="Proteomes" id="UP000094936">
    <property type="component" value="Unassembled WGS sequence"/>
</dbReference>
<dbReference type="EMBL" id="LYBM01000017">
    <property type="protein sequence ID" value="ODA33260.1"/>
    <property type="molecule type" value="Genomic_DNA"/>
</dbReference>
<feature type="transmembrane region" description="Helical" evidence="7">
    <location>
        <begin position="251"/>
        <end position="271"/>
    </location>
</feature>
<comment type="subcellular location">
    <subcellularLocation>
        <location evidence="1">Membrane</location>
        <topology evidence="1">Multi-pass membrane protein</topology>
    </subcellularLocation>
</comment>
<keyword evidence="2" id="KW-1003">Cell membrane</keyword>
<dbReference type="RefSeq" id="WP_068902057.1">
    <property type="nucleotide sequence ID" value="NZ_JBHUIF010000006.1"/>
</dbReference>
<dbReference type="Pfam" id="PF12122">
    <property type="entry name" value="Rhomboid_N"/>
    <property type="match status" value="1"/>
</dbReference>
<keyword evidence="3" id="KW-0997">Cell inner membrane</keyword>
<feature type="transmembrane region" description="Helical" evidence="7">
    <location>
        <begin position="146"/>
        <end position="163"/>
    </location>
</feature>
<comment type="caution">
    <text evidence="10">The sequence shown here is derived from an EMBL/GenBank/DDBJ whole genome shotgun (WGS) entry which is preliminary data.</text>
</comment>
<evidence type="ECO:0000313" key="11">
    <source>
        <dbReference type="Proteomes" id="UP000094936"/>
    </source>
</evidence>
<dbReference type="GO" id="GO:0006508">
    <property type="term" value="P:proteolysis"/>
    <property type="evidence" value="ECO:0007669"/>
    <property type="project" value="UniProtKB-KW"/>
</dbReference>
<accession>A0A1C3EJ53</accession>
<dbReference type="GO" id="GO:0004252">
    <property type="term" value="F:serine-type endopeptidase activity"/>
    <property type="evidence" value="ECO:0007669"/>
    <property type="project" value="InterPro"/>
</dbReference>
<dbReference type="InterPro" id="IPR023662">
    <property type="entry name" value="Rhomboid_protease_GlpG"/>
</dbReference>
<evidence type="ECO:0000313" key="10">
    <source>
        <dbReference type="EMBL" id="ODA33260.1"/>
    </source>
</evidence>
<dbReference type="Gene3D" id="3.30.70.2350">
    <property type="match status" value="1"/>
</dbReference>
<dbReference type="SUPFAM" id="SSF144091">
    <property type="entry name" value="Rhomboid-like"/>
    <property type="match status" value="1"/>
</dbReference>
<dbReference type="InterPro" id="IPR022732">
    <property type="entry name" value="Peptidase_S54_GlpG_N"/>
</dbReference>
<feature type="transmembrane region" description="Helical" evidence="7">
    <location>
        <begin position="98"/>
        <end position="126"/>
    </location>
</feature>
<keyword evidence="10" id="KW-0645">Protease</keyword>
<dbReference type="Pfam" id="PF01694">
    <property type="entry name" value="Rhomboid"/>
    <property type="match status" value="1"/>
</dbReference>
<feature type="domain" description="Peptidase S54 rhomboid" evidence="8">
    <location>
        <begin position="136"/>
        <end position="273"/>
    </location>
</feature>
<dbReference type="PANTHER" id="PTHR43066:SF26">
    <property type="entry name" value="RHOMBOID PROTEASE GLPG"/>
    <property type="match status" value="1"/>
</dbReference>
<dbReference type="AlphaFoldDB" id="A0A1C3EJ53"/>
<organism evidence="10 11">
    <name type="scientific">Veronia pacifica</name>
    <dbReference type="NCBI Taxonomy" id="1080227"/>
    <lineage>
        <taxon>Bacteria</taxon>
        <taxon>Pseudomonadati</taxon>
        <taxon>Pseudomonadota</taxon>
        <taxon>Gammaproteobacteria</taxon>
        <taxon>Vibrionales</taxon>
        <taxon>Vibrionaceae</taxon>
        <taxon>Veronia</taxon>
    </lineage>
</organism>
<evidence type="ECO:0000256" key="5">
    <source>
        <dbReference type="ARBA" id="ARBA00022989"/>
    </source>
</evidence>
<feature type="domain" description="Peptidase S54 GlpG peptidase N-terminal" evidence="9">
    <location>
        <begin position="1"/>
        <end position="85"/>
    </location>
</feature>
<name>A0A1C3EJ53_9GAMM</name>
<feature type="transmembrane region" description="Helical" evidence="7">
    <location>
        <begin position="200"/>
        <end position="221"/>
    </location>
</feature>
<dbReference type="STRING" id="1080227.A8L45_10670"/>
<feature type="transmembrane region" description="Helical" evidence="7">
    <location>
        <begin position="228"/>
        <end position="245"/>
    </location>
</feature>
<dbReference type="InterPro" id="IPR022764">
    <property type="entry name" value="Peptidase_S54_rhomboid_dom"/>
</dbReference>
<evidence type="ECO:0000259" key="9">
    <source>
        <dbReference type="Pfam" id="PF12122"/>
    </source>
</evidence>
<dbReference type="InterPro" id="IPR035952">
    <property type="entry name" value="Rhomboid-like_sf"/>
</dbReference>